<evidence type="ECO:0000313" key="3">
    <source>
        <dbReference type="Proteomes" id="UP001215151"/>
    </source>
</evidence>
<keyword evidence="3" id="KW-1185">Reference proteome</keyword>
<organism evidence="2 3">
    <name type="scientific">Trametes cubensis</name>
    <dbReference type="NCBI Taxonomy" id="1111947"/>
    <lineage>
        <taxon>Eukaryota</taxon>
        <taxon>Fungi</taxon>
        <taxon>Dikarya</taxon>
        <taxon>Basidiomycota</taxon>
        <taxon>Agaricomycotina</taxon>
        <taxon>Agaricomycetes</taxon>
        <taxon>Polyporales</taxon>
        <taxon>Polyporaceae</taxon>
        <taxon>Trametes</taxon>
    </lineage>
</organism>
<dbReference type="EMBL" id="JAPEVG010000831">
    <property type="protein sequence ID" value="KAJ8455060.1"/>
    <property type="molecule type" value="Genomic_DNA"/>
</dbReference>
<sequence length="125" mass="13646">MSAFVSQDGGIHFIIPAEAVTASATPETSPDTITRATETARPTTSGRARSSGDAENLDPGLEAASGPQRRARRSTRSKAGVAKKTKKPDEDRYRRVLGRLDRQATHNREFTLADIYYGLTTPREE</sequence>
<proteinExistence type="predicted"/>
<comment type="caution">
    <text evidence="2">The sequence shown here is derived from an EMBL/GenBank/DDBJ whole genome shotgun (WGS) entry which is preliminary data.</text>
</comment>
<feature type="compositionally biased region" description="Basic and acidic residues" evidence="1">
    <location>
        <begin position="87"/>
        <end position="105"/>
    </location>
</feature>
<gene>
    <name evidence="2" type="ORF">ONZ51_g12662</name>
</gene>
<dbReference type="AlphaFoldDB" id="A0AAD7TFM9"/>
<feature type="compositionally biased region" description="Basic residues" evidence="1">
    <location>
        <begin position="69"/>
        <end position="86"/>
    </location>
</feature>
<evidence type="ECO:0000313" key="2">
    <source>
        <dbReference type="EMBL" id="KAJ8455060.1"/>
    </source>
</evidence>
<feature type="compositionally biased region" description="Polar residues" evidence="1">
    <location>
        <begin position="22"/>
        <end position="48"/>
    </location>
</feature>
<accession>A0AAD7TFM9</accession>
<evidence type="ECO:0000256" key="1">
    <source>
        <dbReference type="SAM" id="MobiDB-lite"/>
    </source>
</evidence>
<name>A0AAD7TFM9_9APHY</name>
<reference evidence="2" key="1">
    <citation type="submission" date="2022-11" db="EMBL/GenBank/DDBJ databases">
        <title>Genome Sequence of Cubamyces cubensis.</title>
        <authorList>
            <person name="Buettner E."/>
        </authorList>
    </citation>
    <scope>NUCLEOTIDE SEQUENCE</scope>
    <source>
        <strain evidence="2">MPL-01</strain>
    </source>
</reference>
<protein>
    <submittedName>
        <fullName evidence="2">Uncharacterized protein</fullName>
    </submittedName>
</protein>
<dbReference type="Proteomes" id="UP001215151">
    <property type="component" value="Unassembled WGS sequence"/>
</dbReference>
<feature type="region of interest" description="Disordered" evidence="1">
    <location>
        <begin position="17"/>
        <end position="105"/>
    </location>
</feature>